<evidence type="ECO:0000256" key="1">
    <source>
        <dbReference type="SAM" id="Phobius"/>
    </source>
</evidence>
<dbReference type="PANTHER" id="PTHR42678:SF34">
    <property type="entry name" value="OS04G0183300 PROTEIN"/>
    <property type="match status" value="1"/>
</dbReference>
<feature type="transmembrane region" description="Helical" evidence="1">
    <location>
        <begin position="20"/>
        <end position="39"/>
    </location>
</feature>
<dbReference type="Gene3D" id="3.90.1300.10">
    <property type="entry name" value="Amidase signature (AS) domain"/>
    <property type="match status" value="1"/>
</dbReference>
<keyword evidence="1" id="KW-0472">Membrane</keyword>
<sequence>MLQSHSPPLEGQKAKNYRRWVYQTLLVIAAATYLLIISGSPLTEAFWQAASLVPESPKMLVMKLSFTLALFAVIGAGQGSTGSNEDRSSTSTAIGGTPFPPLIEATLEDIVKGLHSGLFTSVDLVNAYSARVMEVNSTLRMVTELNPDALSIAAETDRLRANGTVLGPLHGIPILLKNNIATMDDMANTAGSYALVGAKVPRDSTMAAKLRKAGAVLLGKTNLSQWANYRSSNTSNGWSALGGQTEGAYYPGQDPSGSSSGSGVASSLGLALACLGTETDGSIVSPAGVNNLVGIKPTVGLTSRYLVVPVSEHQDTVGPMARTVKDAAYILSAITGPDPNDNYTSAFPFDTVPDYVGACDYSGLKGKRLGVPRNLFMQYSDVEEYRPQIRSFDASLDVFRAAGAEIVDNVDLEGADVLASSNFENVVLMADFLTDVANYFSELTVNPHNITSLAELQEFTQGTPMEGWPGRDTQIWQDALDMGFDNTSPEFWSNYTADLYNGGLLGVTGAIKNMSLDALIMPTTFSSTLPAVIGSPIVTVPLGRYPDNTTVVSNQFGNLNATGPNLPFGIAFLGEHFGEEKLISLAYAFEQRTKVRNTIKPYIQPKTELVDIVKKKE</sequence>
<dbReference type="Pfam" id="PF01425">
    <property type="entry name" value="Amidase"/>
    <property type="match status" value="1"/>
</dbReference>
<keyword evidence="1" id="KW-0812">Transmembrane</keyword>
<dbReference type="EMBL" id="JAQQWK010000011">
    <property type="protein sequence ID" value="KAK8024191.1"/>
    <property type="molecule type" value="Genomic_DNA"/>
</dbReference>
<dbReference type="PANTHER" id="PTHR42678">
    <property type="entry name" value="AMIDASE"/>
    <property type="match status" value="1"/>
</dbReference>
<comment type="caution">
    <text evidence="3">The sequence shown here is derived from an EMBL/GenBank/DDBJ whole genome shotgun (WGS) entry which is preliminary data.</text>
</comment>
<keyword evidence="1" id="KW-1133">Transmembrane helix</keyword>
<organism evidence="3 4">
    <name type="scientific">Apiospora rasikravindrae</name>
    <dbReference type="NCBI Taxonomy" id="990691"/>
    <lineage>
        <taxon>Eukaryota</taxon>
        <taxon>Fungi</taxon>
        <taxon>Dikarya</taxon>
        <taxon>Ascomycota</taxon>
        <taxon>Pezizomycotina</taxon>
        <taxon>Sordariomycetes</taxon>
        <taxon>Xylariomycetidae</taxon>
        <taxon>Amphisphaeriales</taxon>
        <taxon>Apiosporaceae</taxon>
        <taxon>Apiospora</taxon>
    </lineage>
</organism>
<dbReference type="Proteomes" id="UP001444661">
    <property type="component" value="Unassembled WGS sequence"/>
</dbReference>
<dbReference type="InterPro" id="IPR036928">
    <property type="entry name" value="AS_sf"/>
</dbReference>
<dbReference type="SUPFAM" id="SSF75304">
    <property type="entry name" value="Amidase signature (AS) enzymes"/>
    <property type="match status" value="1"/>
</dbReference>
<name>A0ABR1S1V9_9PEZI</name>
<dbReference type="InterPro" id="IPR023631">
    <property type="entry name" value="Amidase_dom"/>
</dbReference>
<proteinExistence type="predicted"/>
<protein>
    <submittedName>
        <fullName evidence="3">Glutamyl-tRNA(Gln) amidotransferase subunit A</fullName>
    </submittedName>
</protein>
<feature type="domain" description="Amidase" evidence="2">
    <location>
        <begin position="123"/>
        <end position="582"/>
    </location>
</feature>
<evidence type="ECO:0000259" key="2">
    <source>
        <dbReference type="Pfam" id="PF01425"/>
    </source>
</evidence>
<gene>
    <name evidence="3" type="ORF">PG993_012257</name>
</gene>
<reference evidence="3 4" key="1">
    <citation type="submission" date="2023-01" db="EMBL/GenBank/DDBJ databases">
        <title>Analysis of 21 Apiospora genomes using comparative genomics revels a genus with tremendous synthesis potential of carbohydrate active enzymes and secondary metabolites.</title>
        <authorList>
            <person name="Sorensen T."/>
        </authorList>
    </citation>
    <scope>NUCLEOTIDE SEQUENCE [LARGE SCALE GENOMIC DNA]</scope>
    <source>
        <strain evidence="3 4">CBS 33761</strain>
    </source>
</reference>
<keyword evidence="4" id="KW-1185">Reference proteome</keyword>
<evidence type="ECO:0000313" key="4">
    <source>
        <dbReference type="Proteomes" id="UP001444661"/>
    </source>
</evidence>
<evidence type="ECO:0000313" key="3">
    <source>
        <dbReference type="EMBL" id="KAK8024191.1"/>
    </source>
</evidence>
<accession>A0ABR1S1V9</accession>